<reference evidence="1" key="2">
    <citation type="submission" date="2020-09" db="EMBL/GenBank/DDBJ databases">
        <authorList>
            <person name="Sun Q."/>
            <person name="Kim S."/>
        </authorList>
    </citation>
    <scope>NUCLEOTIDE SEQUENCE</scope>
    <source>
        <strain evidence="1">KCTC 12988</strain>
    </source>
</reference>
<evidence type="ECO:0000313" key="1">
    <source>
        <dbReference type="EMBL" id="GHC63269.1"/>
    </source>
</evidence>
<dbReference type="RefSeq" id="WP_189572572.1">
    <property type="nucleotide sequence ID" value="NZ_BMXI01000016.1"/>
</dbReference>
<protein>
    <submittedName>
        <fullName evidence="1">Uncharacterized protein</fullName>
    </submittedName>
</protein>
<sequence length="99" mass="11069">MNSTELIDRLNNAQGEAPSDLSAELKVLWLAKAGNWHGAHDIAQDLPDPNGAWLHAHLHRQEGDLGNASYWYHRANQVTPSSDLSIEDEWRKLVSAFAK</sequence>
<reference evidence="1" key="1">
    <citation type="journal article" date="2014" name="Int. J. Syst. Evol. Microbiol.">
        <title>Complete genome sequence of Corynebacterium casei LMG S-19264T (=DSM 44701T), isolated from a smear-ripened cheese.</title>
        <authorList>
            <consortium name="US DOE Joint Genome Institute (JGI-PGF)"/>
            <person name="Walter F."/>
            <person name="Albersmeier A."/>
            <person name="Kalinowski J."/>
            <person name="Ruckert C."/>
        </authorList>
    </citation>
    <scope>NUCLEOTIDE SEQUENCE</scope>
    <source>
        <strain evidence="1">KCTC 12988</strain>
    </source>
</reference>
<comment type="caution">
    <text evidence="1">The sequence shown here is derived from an EMBL/GenBank/DDBJ whole genome shotgun (WGS) entry which is preliminary data.</text>
</comment>
<dbReference type="AlphaFoldDB" id="A0A918TXF2"/>
<accession>A0A918TXF2</accession>
<organism evidence="1 2">
    <name type="scientific">Roseibacillus persicicus</name>
    <dbReference type="NCBI Taxonomy" id="454148"/>
    <lineage>
        <taxon>Bacteria</taxon>
        <taxon>Pseudomonadati</taxon>
        <taxon>Verrucomicrobiota</taxon>
        <taxon>Verrucomicrobiia</taxon>
        <taxon>Verrucomicrobiales</taxon>
        <taxon>Verrucomicrobiaceae</taxon>
        <taxon>Roseibacillus</taxon>
    </lineage>
</organism>
<keyword evidence="2" id="KW-1185">Reference proteome</keyword>
<gene>
    <name evidence="1" type="ORF">GCM10007100_33520</name>
</gene>
<dbReference type="Proteomes" id="UP000644507">
    <property type="component" value="Unassembled WGS sequence"/>
</dbReference>
<evidence type="ECO:0000313" key="2">
    <source>
        <dbReference type="Proteomes" id="UP000644507"/>
    </source>
</evidence>
<name>A0A918TXF2_9BACT</name>
<proteinExistence type="predicted"/>
<dbReference type="EMBL" id="BMXI01000016">
    <property type="protein sequence ID" value="GHC63269.1"/>
    <property type="molecule type" value="Genomic_DNA"/>
</dbReference>